<evidence type="ECO:0000256" key="3">
    <source>
        <dbReference type="ARBA" id="ARBA00022614"/>
    </source>
</evidence>
<name>A0AAV2RJ79_MEGNR</name>
<sequence length="728" mass="83961">RPSSIPNSCELLFVNSNRITQIAPGAFSEKINISMVDLFDNLLSKIDLTSINLPLVSKNTNVPEFYIGGNPIFCDCHMEWMHRIHKISSLRQHPRIMDLDKITCTIPYPRSEDNRVPFLITDPTHFLCPYTSHCFSLCQCCDFIACDCQMTCPDGCSCYHDDTWSTNIVDCSTRHHHHIPDDIPMDATIVYMDGNQLPILSPHHFIGHVNMHSLYLNRSQVEIIQNRTFHGLSSLKKLHLEDNVIEYLEGFEFEHLYHLRELYLHNNNLKYINNSTFSKLKSLEILKLNGNSILNFPVWHLKLNLGFNTLTLGSNLWSCECQYMVNFKNWLIREKGIVKDAKHIYCVSNSTGEHGPYVLESSYSCENFVATSIIQEKVENDYLQPVLITLGMILVVIIIVVFITLIKVKLINSVSKNCGRRCFLNDAVSSSIVENNMIYDVFISYSEMDSAFIHTVFADEIINSDHYYKVGLASKGYQNVGTYVWDFLVESVKCSHTVILVLTKNFLNNEWCQFSFKNAHLEALKSRKNKLIVVICGDICKDDLDSELKSLVKISIQLKYEDKFFWSNLHANLPSATKQLSNQCFISDSNDYPTVPTIMMSQSIRINNHYHNYNHYHQHNNLHQSQQPSIDFSDPEKSFISMETTQSSLAPSLNHSYMSIDYSQTRKNHIYDSVDDLLSSPPLINPPTPPLVHTLHQHIHQQQQQHTKHKTQHPHEKILLKTQQQYHQ</sequence>
<evidence type="ECO:0000256" key="10">
    <source>
        <dbReference type="ARBA" id="ARBA00023180"/>
    </source>
</evidence>
<dbReference type="Gene3D" id="3.40.50.10140">
    <property type="entry name" value="Toll/interleukin-1 receptor homology (TIR) domain"/>
    <property type="match status" value="1"/>
</dbReference>
<comment type="subcellular location">
    <subcellularLocation>
        <location evidence="1">Membrane</location>
        <topology evidence="1">Single-pass membrane protein</topology>
    </subcellularLocation>
</comment>
<evidence type="ECO:0000259" key="12">
    <source>
        <dbReference type="PROSITE" id="PS50104"/>
    </source>
</evidence>
<dbReference type="SMART" id="SM00255">
    <property type="entry name" value="TIR"/>
    <property type="match status" value="1"/>
</dbReference>
<keyword evidence="8 11" id="KW-0472">Membrane</keyword>
<comment type="similarity">
    <text evidence="2">Belongs to the Toll-like receptor family.</text>
</comment>
<dbReference type="SUPFAM" id="SSF52200">
    <property type="entry name" value="Toll/Interleukin receptor TIR domain"/>
    <property type="match status" value="1"/>
</dbReference>
<dbReference type="PROSITE" id="PS50104">
    <property type="entry name" value="TIR"/>
    <property type="match status" value="1"/>
</dbReference>
<dbReference type="PANTHER" id="PTHR24365">
    <property type="entry name" value="TOLL-LIKE RECEPTOR"/>
    <property type="match status" value="1"/>
</dbReference>
<dbReference type="GO" id="GO:0038023">
    <property type="term" value="F:signaling receptor activity"/>
    <property type="evidence" value="ECO:0007669"/>
    <property type="project" value="TreeGrafter"/>
</dbReference>
<keyword evidence="7 11" id="KW-1133">Transmembrane helix</keyword>
<feature type="non-terminal residue" evidence="13">
    <location>
        <position position="728"/>
    </location>
</feature>
<organism evidence="13 14">
    <name type="scientific">Meganyctiphanes norvegica</name>
    <name type="common">Northern krill</name>
    <name type="synonym">Thysanopoda norvegica</name>
    <dbReference type="NCBI Taxonomy" id="48144"/>
    <lineage>
        <taxon>Eukaryota</taxon>
        <taxon>Metazoa</taxon>
        <taxon>Ecdysozoa</taxon>
        <taxon>Arthropoda</taxon>
        <taxon>Crustacea</taxon>
        <taxon>Multicrustacea</taxon>
        <taxon>Malacostraca</taxon>
        <taxon>Eumalacostraca</taxon>
        <taxon>Eucarida</taxon>
        <taxon>Euphausiacea</taxon>
        <taxon>Euphausiidae</taxon>
        <taxon>Meganyctiphanes</taxon>
    </lineage>
</organism>
<proteinExistence type="inferred from homology"/>
<evidence type="ECO:0000256" key="5">
    <source>
        <dbReference type="ARBA" id="ARBA00022729"/>
    </source>
</evidence>
<dbReference type="SMART" id="SM00369">
    <property type="entry name" value="LRR_TYP"/>
    <property type="match status" value="4"/>
</dbReference>
<evidence type="ECO:0000256" key="6">
    <source>
        <dbReference type="ARBA" id="ARBA00022737"/>
    </source>
</evidence>
<dbReference type="EMBL" id="CAXKWB010023081">
    <property type="protein sequence ID" value="CAL4124848.1"/>
    <property type="molecule type" value="Genomic_DNA"/>
</dbReference>
<evidence type="ECO:0000256" key="4">
    <source>
        <dbReference type="ARBA" id="ARBA00022692"/>
    </source>
</evidence>
<keyword evidence="14" id="KW-1185">Reference proteome</keyword>
<evidence type="ECO:0000313" key="13">
    <source>
        <dbReference type="EMBL" id="CAL4124848.1"/>
    </source>
</evidence>
<evidence type="ECO:0000256" key="9">
    <source>
        <dbReference type="ARBA" id="ARBA00023170"/>
    </source>
</evidence>
<dbReference type="SUPFAM" id="SSF52058">
    <property type="entry name" value="L domain-like"/>
    <property type="match status" value="2"/>
</dbReference>
<evidence type="ECO:0000256" key="8">
    <source>
        <dbReference type="ARBA" id="ARBA00023136"/>
    </source>
</evidence>
<dbReference type="PROSITE" id="PS51450">
    <property type="entry name" value="LRR"/>
    <property type="match status" value="1"/>
</dbReference>
<evidence type="ECO:0000256" key="11">
    <source>
        <dbReference type="SAM" id="Phobius"/>
    </source>
</evidence>
<dbReference type="GO" id="GO:0005886">
    <property type="term" value="C:plasma membrane"/>
    <property type="evidence" value="ECO:0007669"/>
    <property type="project" value="TreeGrafter"/>
</dbReference>
<keyword evidence="6" id="KW-0677">Repeat</keyword>
<evidence type="ECO:0000313" key="14">
    <source>
        <dbReference type="Proteomes" id="UP001497623"/>
    </source>
</evidence>
<evidence type="ECO:0000256" key="2">
    <source>
        <dbReference type="ARBA" id="ARBA00009634"/>
    </source>
</evidence>
<dbReference type="InterPro" id="IPR035897">
    <property type="entry name" value="Toll_tir_struct_dom_sf"/>
</dbReference>
<evidence type="ECO:0000256" key="7">
    <source>
        <dbReference type="ARBA" id="ARBA00022989"/>
    </source>
</evidence>
<dbReference type="InterPro" id="IPR003591">
    <property type="entry name" value="Leu-rich_rpt_typical-subtyp"/>
</dbReference>
<dbReference type="GO" id="GO:0007165">
    <property type="term" value="P:signal transduction"/>
    <property type="evidence" value="ECO:0007669"/>
    <property type="project" value="InterPro"/>
</dbReference>
<dbReference type="PANTHER" id="PTHR24365:SF541">
    <property type="entry name" value="PROTEIN TOLL-RELATED"/>
    <property type="match status" value="1"/>
</dbReference>
<dbReference type="Pfam" id="PF13855">
    <property type="entry name" value="LRR_8"/>
    <property type="match status" value="1"/>
</dbReference>
<reference evidence="13 14" key="1">
    <citation type="submission" date="2024-05" db="EMBL/GenBank/DDBJ databases">
        <authorList>
            <person name="Wallberg A."/>
        </authorList>
    </citation>
    <scope>NUCLEOTIDE SEQUENCE [LARGE SCALE GENOMIC DNA]</scope>
</reference>
<comment type="caution">
    <text evidence="13">The sequence shown here is derived from an EMBL/GenBank/DDBJ whole genome shotgun (WGS) entry which is preliminary data.</text>
</comment>
<keyword evidence="9" id="KW-0675">Receptor</keyword>
<protein>
    <recommendedName>
        <fullName evidence="12">TIR domain-containing protein</fullName>
    </recommendedName>
</protein>
<dbReference type="Pfam" id="PF13676">
    <property type="entry name" value="TIR_2"/>
    <property type="match status" value="1"/>
</dbReference>
<keyword evidence="5" id="KW-0732">Signal</keyword>
<dbReference type="InterPro" id="IPR001611">
    <property type="entry name" value="Leu-rich_rpt"/>
</dbReference>
<dbReference type="InterPro" id="IPR000157">
    <property type="entry name" value="TIR_dom"/>
</dbReference>
<gene>
    <name evidence="13" type="ORF">MNOR_LOCUS24825</name>
</gene>
<dbReference type="AlphaFoldDB" id="A0AAV2RJ79"/>
<dbReference type="InterPro" id="IPR032675">
    <property type="entry name" value="LRR_dom_sf"/>
</dbReference>
<accession>A0AAV2RJ79</accession>
<keyword evidence="4 11" id="KW-0812">Transmembrane</keyword>
<keyword evidence="10" id="KW-0325">Glycoprotein</keyword>
<dbReference type="Proteomes" id="UP001497623">
    <property type="component" value="Unassembled WGS sequence"/>
</dbReference>
<evidence type="ECO:0000256" key="1">
    <source>
        <dbReference type="ARBA" id="ARBA00004167"/>
    </source>
</evidence>
<feature type="transmembrane region" description="Helical" evidence="11">
    <location>
        <begin position="382"/>
        <end position="406"/>
    </location>
</feature>
<feature type="non-terminal residue" evidence="13">
    <location>
        <position position="1"/>
    </location>
</feature>
<keyword evidence="3" id="KW-0433">Leucine-rich repeat</keyword>
<dbReference type="Gene3D" id="3.80.10.10">
    <property type="entry name" value="Ribonuclease Inhibitor"/>
    <property type="match status" value="2"/>
</dbReference>
<feature type="domain" description="TIR" evidence="12">
    <location>
        <begin position="437"/>
        <end position="573"/>
    </location>
</feature>